<dbReference type="InterPro" id="IPR007052">
    <property type="entry name" value="CS_dom"/>
</dbReference>
<feature type="domain" description="CS" evidence="3">
    <location>
        <begin position="4"/>
        <end position="107"/>
    </location>
</feature>
<evidence type="ECO:0000259" key="3">
    <source>
        <dbReference type="PROSITE" id="PS51203"/>
    </source>
</evidence>
<dbReference type="PANTHER" id="PTHR22932:SF1">
    <property type="entry name" value="CO-CHAPERONE PROTEIN DAF-41"/>
    <property type="match status" value="1"/>
</dbReference>
<organism evidence="4 5">
    <name type="scientific">Nakaseomyces bracarensis</name>
    <dbReference type="NCBI Taxonomy" id="273131"/>
    <lineage>
        <taxon>Eukaryota</taxon>
        <taxon>Fungi</taxon>
        <taxon>Dikarya</taxon>
        <taxon>Ascomycota</taxon>
        <taxon>Saccharomycotina</taxon>
        <taxon>Saccharomycetes</taxon>
        <taxon>Saccharomycetales</taxon>
        <taxon>Saccharomycetaceae</taxon>
        <taxon>Nakaseomyces</taxon>
    </lineage>
</organism>
<evidence type="ECO:0000313" key="4">
    <source>
        <dbReference type="EMBL" id="KAL3232262.1"/>
    </source>
</evidence>
<keyword evidence="5" id="KW-1185">Reference proteome</keyword>
<dbReference type="CDD" id="cd06465">
    <property type="entry name" value="p23_hB-ind1_like"/>
    <property type="match status" value="1"/>
</dbReference>
<gene>
    <name evidence="4" type="ORF">RNJ44_04178</name>
</gene>
<reference evidence="4 5" key="1">
    <citation type="submission" date="2024-05" db="EMBL/GenBank/DDBJ databases">
        <title>Long read based assembly of the Candida bracarensis genome reveals expanded adhesin content.</title>
        <authorList>
            <person name="Marcet-Houben M."/>
            <person name="Ksiezopolska E."/>
            <person name="Gabaldon T."/>
        </authorList>
    </citation>
    <scope>NUCLEOTIDE SEQUENCE [LARGE SCALE GENOMIC DNA]</scope>
    <source>
        <strain evidence="4 5">CBM6</strain>
    </source>
</reference>
<dbReference type="Gene3D" id="2.60.40.790">
    <property type="match status" value="1"/>
</dbReference>
<comment type="caution">
    <text evidence="4">The sequence shown here is derived from an EMBL/GenBank/DDBJ whole genome shotgun (WGS) entry which is preliminary data.</text>
</comment>
<dbReference type="PROSITE" id="PS51203">
    <property type="entry name" value="CS"/>
    <property type="match status" value="1"/>
</dbReference>
<feature type="region of interest" description="Disordered" evidence="2">
    <location>
        <begin position="195"/>
        <end position="239"/>
    </location>
</feature>
<comment type="similarity">
    <text evidence="1">Belongs to the p23/wos2 family.</text>
</comment>
<dbReference type="Proteomes" id="UP001623330">
    <property type="component" value="Unassembled WGS sequence"/>
</dbReference>
<evidence type="ECO:0000256" key="1">
    <source>
        <dbReference type="ARBA" id="ARBA00025733"/>
    </source>
</evidence>
<dbReference type="InterPro" id="IPR008978">
    <property type="entry name" value="HSP20-like_chaperone"/>
</dbReference>
<feature type="compositionally biased region" description="Acidic residues" evidence="2">
    <location>
        <begin position="220"/>
        <end position="239"/>
    </location>
</feature>
<dbReference type="PANTHER" id="PTHR22932">
    <property type="entry name" value="TELOMERASE-BINDING PROTEIN P23 HSP90 CO-CHAPERONE"/>
    <property type="match status" value="1"/>
</dbReference>
<sequence length="239" mass="25471">MSKVLTPEVAWAQRSSETDAEKNYLLITVSIPDCESPKVTIDANTLDLEAISKGHVGDEAQHTYKLHIDLYKEIDAEKSLHKVANGQHYFLKLFKKDLGIEYWPRLTKEKVKYNNIKTDFDKWVDEDEQEEVGADAGMPGDMDFSQMMGGAGGPGGPGGMPGMPGGMPGGMDFSQMMGGAGGAGGMDLSALMGGAGGAGGPSMEQLQSMLAAQGGLDGAEFGEEEEGEEEGEEEVEEIK</sequence>
<proteinExistence type="inferred from homology"/>
<feature type="region of interest" description="Disordered" evidence="2">
    <location>
        <begin position="149"/>
        <end position="171"/>
    </location>
</feature>
<dbReference type="InterPro" id="IPR045250">
    <property type="entry name" value="p23-like"/>
</dbReference>
<name>A0ABR4NUE6_9SACH</name>
<evidence type="ECO:0000256" key="2">
    <source>
        <dbReference type="SAM" id="MobiDB-lite"/>
    </source>
</evidence>
<evidence type="ECO:0000313" key="5">
    <source>
        <dbReference type="Proteomes" id="UP001623330"/>
    </source>
</evidence>
<accession>A0ABR4NUE6</accession>
<dbReference type="EMBL" id="JBEVYD010000005">
    <property type="protein sequence ID" value="KAL3232262.1"/>
    <property type="molecule type" value="Genomic_DNA"/>
</dbReference>
<protein>
    <recommendedName>
        <fullName evidence="3">CS domain-containing protein</fullName>
    </recommendedName>
</protein>
<dbReference type="SUPFAM" id="SSF49764">
    <property type="entry name" value="HSP20-like chaperones"/>
    <property type="match status" value="1"/>
</dbReference>
<feature type="compositionally biased region" description="Gly residues" evidence="2">
    <location>
        <begin position="149"/>
        <end position="169"/>
    </location>
</feature>